<evidence type="ECO:0000313" key="3">
    <source>
        <dbReference type="EMBL" id="OQW54792.1"/>
    </source>
</evidence>
<reference evidence="3 4" key="1">
    <citation type="journal article" date="2017" name="Water Res.">
        <title>Comammox in drinking water systems.</title>
        <authorList>
            <person name="Wang Y."/>
            <person name="Ma L."/>
            <person name="Mao Y."/>
            <person name="Jiang X."/>
            <person name="Xia Y."/>
            <person name="Yu K."/>
            <person name="Li B."/>
            <person name="Zhang T."/>
        </authorList>
    </citation>
    <scope>NUCLEOTIDE SEQUENCE [LARGE SCALE GENOMIC DNA]</scope>
    <source>
        <strain evidence="3">SG_bin8</strain>
    </source>
</reference>
<sequence length="170" mass="18672">MSTEQQTDETPLVSNRAMEIATALFFLLASSIVIFDSLKLGVGWKESEGPAAGYFPFYIGVIMALASLIVLFQGVVKRVGAGKTFVTREGFNSVILVLIPLIIYVGTIEYIGIYVASALYIALFMWHFGKYNIFMGLAVGTGVALGLFAMFEIWFLVPLPKGPLEEFFGY</sequence>
<dbReference type="InterPro" id="IPR009936">
    <property type="entry name" value="DUF1468"/>
</dbReference>
<organism evidence="3 4">
    <name type="scientific">Candidatus Raskinella chloraquaticus</name>
    <dbReference type="NCBI Taxonomy" id="1951219"/>
    <lineage>
        <taxon>Bacteria</taxon>
        <taxon>Pseudomonadati</taxon>
        <taxon>Pseudomonadota</taxon>
        <taxon>Alphaproteobacteria</taxon>
        <taxon>Hyphomicrobiales</taxon>
        <taxon>Phreatobacteraceae</taxon>
        <taxon>Candidatus Raskinella</taxon>
    </lineage>
</organism>
<dbReference type="STRING" id="1827387.A4S15_04145"/>
<dbReference type="RefSeq" id="WP_376801286.1">
    <property type="nucleotide sequence ID" value="NZ_DBNB01000011.1"/>
</dbReference>
<dbReference type="Proteomes" id="UP000192872">
    <property type="component" value="Unassembled WGS sequence"/>
</dbReference>
<proteinExistence type="predicted"/>
<keyword evidence="1" id="KW-1133">Transmembrane helix</keyword>
<feature type="domain" description="DUF1468" evidence="2">
    <location>
        <begin position="22"/>
        <end position="160"/>
    </location>
</feature>
<feature type="transmembrane region" description="Helical" evidence="1">
    <location>
        <begin position="20"/>
        <end position="42"/>
    </location>
</feature>
<feature type="transmembrane region" description="Helical" evidence="1">
    <location>
        <begin position="95"/>
        <end position="121"/>
    </location>
</feature>
<protein>
    <recommendedName>
        <fullName evidence="2">DUF1468 domain-containing protein</fullName>
    </recommendedName>
</protein>
<evidence type="ECO:0000256" key="1">
    <source>
        <dbReference type="SAM" id="Phobius"/>
    </source>
</evidence>
<feature type="transmembrane region" description="Helical" evidence="1">
    <location>
        <begin position="133"/>
        <end position="157"/>
    </location>
</feature>
<dbReference type="Pfam" id="PF07331">
    <property type="entry name" value="TctB"/>
    <property type="match status" value="1"/>
</dbReference>
<keyword evidence="1" id="KW-0812">Transmembrane</keyword>
<name>A0A1W9I5B0_9HYPH</name>
<accession>A0A1W9I5B0</accession>
<keyword evidence="1" id="KW-0472">Membrane</keyword>
<evidence type="ECO:0000313" key="4">
    <source>
        <dbReference type="Proteomes" id="UP000192872"/>
    </source>
</evidence>
<evidence type="ECO:0000259" key="2">
    <source>
        <dbReference type="Pfam" id="PF07331"/>
    </source>
</evidence>
<dbReference type="AlphaFoldDB" id="A0A1W9I5B0"/>
<gene>
    <name evidence="3" type="ORF">A4S15_04145</name>
</gene>
<comment type="caution">
    <text evidence="3">The sequence shown here is derived from an EMBL/GenBank/DDBJ whole genome shotgun (WGS) entry which is preliminary data.</text>
</comment>
<dbReference type="EMBL" id="LWDL01000001">
    <property type="protein sequence ID" value="OQW54792.1"/>
    <property type="molecule type" value="Genomic_DNA"/>
</dbReference>
<feature type="transmembrane region" description="Helical" evidence="1">
    <location>
        <begin position="54"/>
        <end position="75"/>
    </location>
</feature>